<dbReference type="Pfam" id="PF14489">
    <property type="entry name" value="QueF"/>
    <property type="match status" value="1"/>
</dbReference>
<dbReference type="InterPro" id="IPR050084">
    <property type="entry name" value="NADPH_dep_7-cyano-7-deazaG_red"/>
</dbReference>
<evidence type="ECO:0000313" key="8">
    <source>
        <dbReference type="Proteomes" id="UP000198658"/>
    </source>
</evidence>
<dbReference type="STRING" id="658218.SAMN05216562_0085"/>
<dbReference type="RefSeq" id="WP_091383856.1">
    <property type="nucleotide sequence ID" value="NZ_FNQO01000001.1"/>
</dbReference>
<feature type="binding site" evidence="5">
    <location>
        <begin position="84"/>
        <end position="86"/>
    </location>
    <ligand>
        <name>substrate</name>
    </ligand>
</feature>
<dbReference type="Pfam" id="PF14819">
    <property type="entry name" value="QueF_N"/>
    <property type="match status" value="1"/>
</dbReference>
<comment type="similarity">
    <text evidence="5">Belongs to the GTP cyclohydrolase I family. QueF type 2 subfamily.</text>
</comment>
<feature type="binding site" evidence="5">
    <location>
        <begin position="86"/>
        <end position="87"/>
    </location>
    <ligand>
        <name>NADPH</name>
        <dbReference type="ChEBI" id="CHEBI:57783"/>
    </ligand>
</feature>
<proteinExistence type="inferred from homology"/>
<dbReference type="PANTHER" id="PTHR34354">
    <property type="entry name" value="NADPH-DEPENDENT 7-CYANO-7-DEAZAGUANINE REDUCTASE"/>
    <property type="match status" value="1"/>
</dbReference>
<dbReference type="GO" id="GO:0033739">
    <property type="term" value="F:preQ1 synthase activity"/>
    <property type="evidence" value="ECO:0007669"/>
    <property type="project" value="UniProtKB-UniRule"/>
</dbReference>
<evidence type="ECO:0000256" key="1">
    <source>
        <dbReference type="ARBA" id="ARBA00022490"/>
    </source>
</evidence>
<comment type="catalytic activity">
    <reaction evidence="5">
        <text>7-aminomethyl-7-carbaguanine + 2 NADP(+) = 7-cyano-7-carbaguanine + 2 NADPH + 3 H(+)</text>
        <dbReference type="Rhea" id="RHEA:13409"/>
        <dbReference type="ChEBI" id="CHEBI:15378"/>
        <dbReference type="ChEBI" id="CHEBI:45075"/>
        <dbReference type="ChEBI" id="CHEBI:57783"/>
        <dbReference type="ChEBI" id="CHEBI:58349"/>
        <dbReference type="ChEBI" id="CHEBI:58703"/>
        <dbReference type="EC" id="1.7.1.13"/>
    </reaction>
</comment>
<accession>A0A1H3VP89</accession>
<evidence type="ECO:0000256" key="5">
    <source>
        <dbReference type="HAMAP-Rule" id="MF_00817"/>
    </source>
</evidence>
<keyword evidence="3 5" id="KW-0521">NADP</keyword>
<feature type="active site" description="Thioimide intermediate" evidence="5">
    <location>
        <position position="184"/>
    </location>
</feature>
<dbReference type="PIRSF" id="PIRSF004750">
    <property type="entry name" value="Nitrile_oxidored_YqcD_prd"/>
    <property type="match status" value="1"/>
</dbReference>
<name>A0A1H3VP89_9GAMM</name>
<dbReference type="UniPathway" id="UPA00392"/>
<feature type="active site" description="Proton donor" evidence="5">
    <location>
        <position position="191"/>
    </location>
</feature>
<keyword evidence="4 5" id="KW-0560">Oxidoreductase</keyword>
<dbReference type="GO" id="GO:0005737">
    <property type="term" value="C:cytoplasm"/>
    <property type="evidence" value="ECO:0007669"/>
    <property type="project" value="UniProtKB-SubCell"/>
</dbReference>
<evidence type="ECO:0000256" key="3">
    <source>
        <dbReference type="ARBA" id="ARBA00022857"/>
    </source>
</evidence>
<dbReference type="OrthoDB" id="9789995at2"/>
<dbReference type="HAMAP" id="MF_00817">
    <property type="entry name" value="QueF_type2"/>
    <property type="match status" value="1"/>
</dbReference>
<dbReference type="SUPFAM" id="SSF55620">
    <property type="entry name" value="Tetrahydrobiopterin biosynthesis enzymes-like"/>
    <property type="match status" value="1"/>
</dbReference>
<protein>
    <recommendedName>
        <fullName evidence="5">NADPH-dependent 7-cyano-7-deazaguanine reductase</fullName>
        <ecNumber evidence="5">1.7.1.13</ecNumber>
    </recommendedName>
    <alternativeName>
        <fullName evidence="5">7-cyano-7-carbaguanine reductase</fullName>
    </alternativeName>
    <alternativeName>
        <fullName evidence="5">NADPH-dependent nitrile oxidoreductase</fullName>
    </alternativeName>
    <alternativeName>
        <fullName evidence="5">PreQ(0) reductase</fullName>
    </alternativeName>
</protein>
<dbReference type="PANTHER" id="PTHR34354:SF1">
    <property type="entry name" value="NADPH-DEPENDENT 7-CYANO-7-DEAZAGUANINE REDUCTASE"/>
    <property type="match status" value="1"/>
</dbReference>
<comment type="subunit">
    <text evidence="5">Homodimer.</text>
</comment>
<comment type="subcellular location">
    <subcellularLocation>
        <location evidence="5">Cytoplasm</location>
    </subcellularLocation>
</comment>
<dbReference type="NCBIfam" id="TIGR03138">
    <property type="entry name" value="QueF"/>
    <property type="match status" value="1"/>
</dbReference>
<evidence type="ECO:0000259" key="6">
    <source>
        <dbReference type="Pfam" id="PF14819"/>
    </source>
</evidence>
<dbReference type="InterPro" id="IPR029139">
    <property type="entry name" value="QueF_N"/>
</dbReference>
<dbReference type="EMBL" id="FNQO01000001">
    <property type="protein sequence ID" value="SDZ75948.1"/>
    <property type="molecule type" value="Genomic_DNA"/>
</dbReference>
<comment type="pathway">
    <text evidence="5">tRNA modification; tRNA-queuosine biosynthesis.</text>
</comment>
<evidence type="ECO:0000256" key="2">
    <source>
        <dbReference type="ARBA" id="ARBA00022785"/>
    </source>
</evidence>
<dbReference type="InterPro" id="IPR016428">
    <property type="entry name" value="QueF_type2"/>
</dbReference>
<dbReference type="InterPro" id="IPR043133">
    <property type="entry name" value="GTP-CH-I_C/QueF"/>
</dbReference>
<evidence type="ECO:0000256" key="4">
    <source>
        <dbReference type="ARBA" id="ARBA00023002"/>
    </source>
</evidence>
<feature type="binding site" evidence="5">
    <location>
        <begin position="223"/>
        <end position="224"/>
    </location>
    <ligand>
        <name>substrate</name>
    </ligand>
</feature>
<keyword evidence="8" id="KW-1185">Reference proteome</keyword>
<keyword evidence="2 5" id="KW-0671">Queuosine biosynthesis</keyword>
<comment type="function">
    <text evidence="5">Catalyzes the NADPH-dependent reduction of 7-cyano-7-deazaguanine (preQ0) to 7-aminomethyl-7-deazaguanine (preQ1).</text>
</comment>
<keyword evidence="1 5" id="KW-0963">Cytoplasm</keyword>
<dbReference type="AlphaFoldDB" id="A0A1H3VP89"/>
<feature type="binding site" evidence="5">
    <location>
        <begin position="252"/>
        <end position="253"/>
    </location>
    <ligand>
        <name>NADPH</name>
        <dbReference type="ChEBI" id="CHEBI:57783"/>
    </ligand>
</feature>
<sequence>MTREDWQDLPLGRETQYESAYNPALLHPIQRSISRAHLGLEGDTLPFCGEDEWWGFELSWLNPKGMPQVAVARFTFPAASPHMVESKSLKLYLNSFNQTEFASWDAVRETLIKDLSAAAGAEVAVTLFEVEDPALAIAKPEGDCLDRLDIAIDQYQPDAALLALADSGERVNETLYSHLLRSNCPVTGQPDWATVCVEYKGPAIKREALLAYIVSFRDHQDFHEHCVERIFCDLQQLAKFDELTVCARYTRRGGLDINPLRSTLQNKKLPPRFARQ</sequence>
<reference evidence="8" key="1">
    <citation type="submission" date="2016-10" db="EMBL/GenBank/DDBJ databases">
        <authorList>
            <person name="Varghese N."/>
            <person name="Submissions S."/>
        </authorList>
    </citation>
    <scope>NUCLEOTIDE SEQUENCE [LARGE SCALE GENOMIC DNA]</scope>
    <source>
        <strain evidence="8">CGMCC 1.10657</strain>
    </source>
</reference>
<dbReference type="Proteomes" id="UP000198658">
    <property type="component" value="Unassembled WGS sequence"/>
</dbReference>
<dbReference type="InterPro" id="IPR029500">
    <property type="entry name" value="QueF"/>
</dbReference>
<gene>
    <name evidence="5" type="primary">queF</name>
    <name evidence="7" type="ORF">SAMN05216562_0085</name>
</gene>
<dbReference type="Gene3D" id="3.30.1130.10">
    <property type="match status" value="2"/>
</dbReference>
<organism evidence="7 8">
    <name type="scientific">Microbulbifer marinus</name>
    <dbReference type="NCBI Taxonomy" id="658218"/>
    <lineage>
        <taxon>Bacteria</taxon>
        <taxon>Pseudomonadati</taxon>
        <taxon>Pseudomonadota</taxon>
        <taxon>Gammaproteobacteria</taxon>
        <taxon>Cellvibrionales</taxon>
        <taxon>Microbulbiferaceae</taxon>
        <taxon>Microbulbifer</taxon>
    </lineage>
</organism>
<dbReference type="GO" id="GO:0008616">
    <property type="term" value="P:tRNA queuosine(34) biosynthetic process"/>
    <property type="evidence" value="ECO:0007669"/>
    <property type="project" value="UniProtKB-UniRule"/>
</dbReference>
<feature type="domain" description="NADPH-dependent 7-cyano-7-deazaguanine reductase N-terminal" evidence="6">
    <location>
        <begin position="17"/>
        <end position="127"/>
    </location>
</feature>
<dbReference type="EC" id="1.7.1.13" evidence="5"/>
<evidence type="ECO:0000313" key="7">
    <source>
        <dbReference type="EMBL" id="SDZ75948.1"/>
    </source>
</evidence>